<comment type="function">
    <text evidence="10">Catalyzes the attachment of tyrosine to tRNA(Tyr) in a two-step reaction: tyrosine is first activated by ATP to form Tyr-AMP and then transferred to the acceptor end of tRNA(Tyr).</text>
</comment>
<dbReference type="FunFam" id="1.10.240.10:FF:000006">
    <property type="entry name" value="Tyrosine--tRNA ligase"/>
    <property type="match status" value="1"/>
</dbReference>
<dbReference type="Gene3D" id="3.10.290.10">
    <property type="entry name" value="RNA-binding S4 domain"/>
    <property type="match status" value="1"/>
</dbReference>
<dbReference type="HAMAP" id="MF_02007">
    <property type="entry name" value="Tyr_tRNA_synth_type2"/>
    <property type="match status" value="1"/>
</dbReference>
<dbReference type="Gene3D" id="1.10.240.10">
    <property type="entry name" value="Tyrosyl-Transfer RNA Synthetase"/>
    <property type="match status" value="1"/>
</dbReference>
<keyword evidence="5 10" id="KW-0067">ATP-binding</keyword>
<evidence type="ECO:0000256" key="11">
    <source>
        <dbReference type="PROSITE-ProRule" id="PRU00182"/>
    </source>
</evidence>
<dbReference type="InterPro" id="IPR002307">
    <property type="entry name" value="Tyr-tRNA-ligase"/>
</dbReference>
<evidence type="ECO:0000256" key="10">
    <source>
        <dbReference type="HAMAP-Rule" id="MF_02007"/>
    </source>
</evidence>
<dbReference type="FunFam" id="3.40.50.620:FF:000061">
    <property type="entry name" value="Tyrosine--tRNA ligase"/>
    <property type="match status" value="1"/>
</dbReference>
<protein>
    <recommendedName>
        <fullName evidence="10">Tyrosine--tRNA ligase</fullName>
        <ecNumber evidence="10">6.1.1.1</ecNumber>
    </recommendedName>
    <alternativeName>
        <fullName evidence="10">Tyrosyl-tRNA synthetase</fullName>
        <shortName evidence="10">TyrRS</shortName>
    </alternativeName>
</protein>
<dbReference type="Pfam" id="PF00579">
    <property type="entry name" value="tRNA-synt_1b"/>
    <property type="match status" value="1"/>
</dbReference>
<reference evidence="13" key="1">
    <citation type="journal article" date="2020" name="Microbiol. Resour. Announc.">
        <title>Complete Genome Sequence of Novel Psychrotolerant Legionella Strain TUM19329, Isolated from Antarctic Lake Sediment.</title>
        <authorList>
            <person name="Shimada S."/>
            <person name="Nakai R."/>
            <person name="Aoki K."/>
            <person name="Shimoeda N."/>
            <person name="Ohno G."/>
            <person name="Miyazaki Y."/>
            <person name="Kudoh S."/>
            <person name="Imura S."/>
            <person name="Watanabe K."/>
            <person name="Ishii Y."/>
            <person name="Tateda K."/>
        </authorList>
    </citation>
    <scope>NUCLEOTIDE SEQUENCE [LARGE SCALE GENOMIC DNA]</scope>
    <source>
        <strain evidence="13">TUM19329</strain>
    </source>
</reference>
<comment type="subcellular location">
    <subcellularLocation>
        <location evidence="10">Cytoplasm</location>
    </subcellularLocation>
</comment>
<dbReference type="InterPro" id="IPR054608">
    <property type="entry name" value="SYY-like_C"/>
</dbReference>
<dbReference type="PROSITE" id="PS00178">
    <property type="entry name" value="AA_TRNA_LIGASE_I"/>
    <property type="match status" value="1"/>
</dbReference>
<sequence>MLEIITEDQRELIRGCEEVLPMNELGKKLLKGAPLKIKAGFDPTAPDLHLGHTVLLNKLRQFQHYGHEVIFLIGDFTALIGDPTGKNVTRMPLSEETVIENAKTYQHQVFKILDPAKTTVAFNSQWLSKFTAVDLIRLAATHTVARMLERDEFNKRYQSGQPIAIHEFLYPLLQGYDSVALKADVEIGGTDQKFNLLMGRELQKHYGLEPQIVMMTPLIEGLDGVKKMSKSLDNYIGINETAEDMFGKIMSVSDELMWRYIDLLSFKTGIEILQLKKSVEQGANPRDIKIDFAKEIVARFHDQTQAENMHRDFIDRFQKGAIPENLEEVSIISNEPANLVQLLKQLALTASTSESIRLVKQGAVKINGEKVSDPSLLLDSAQTYIIQVGKRRIAKVLLQKAE</sequence>
<evidence type="ECO:0000256" key="4">
    <source>
        <dbReference type="ARBA" id="ARBA00022741"/>
    </source>
</evidence>
<dbReference type="InterPro" id="IPR024088">
    <property type="entry name" value="Tyr-tRNA-ligase_bac-type"/>
</dbReference>
<proteinExistence type="inferred from homology"/>
<dbReference type="Proteomes" id="UP000502894">
    <property type="component" value="Chromosome"/>
</dbReference>
<evidence type="ECO:0000313" key="14">
    <source>
        <dbReference type="Proteomes" id="UP000502894"/>
    </source>
</evidence>
<evidence type="ECO:0000313" key="13">
    <source>
        <dbReference type="EMBL" id="BCA96709.1"/>
    </source>
</evidence>
<gene>
    <name evidence="10 13" type="primary">tyrS</name>
    <name evidence="13" type="ORF">TUM19329_30700</name>
</gene>
<keyword evidence="14" id="KW-1185">Reference proteome</keyword>
<dbReference type="GO" id="GO:0005829">
    <property type="term" value="C:cytosol"/>
    <property type="evidence" value="ECO:0007669"/>
    <property type="project" value="TreeGrafter"/>
</dbReference>
<dbReference type="EMBL" id="AP022839">
    <property type="protein sequence ID" value="BCA96709.1"/>
    <property type="molecule type" value="Genomic_DNA"/>
</dbReference>
<feature type="short sequence motif" description="'KMSKS' region" evidence="10">
    <location>
        <begin position="227"/>
        <end position="231"/>
    </location>
</feature>
<dbReference type="CDD" id="cd00165">
    <property type="entry name" value="S4"/>
    <property type="match status" value="1"/>
</dbReference>
<dbReference type="GO" id="GO:0004831">
    <property type="term" value="F:tyrosine-tRNA ligase activity"/>
    <property type="evidence" value="ECO:0007669"/>
    <property type="project" value="UniProtKB-UniRule"/>
</dbReference>
<dbReference type="NCBIfam" id="TIGR00234">
    <property type="entry name" value="tyrS"/>
    <property type="match status" value="1"/>
</dbReference>
<dbReference type="PRINTS" id="PR01040">
    <property type="entry name" value="TRNASYNTHTYR"/>
</dbReference>
<dbReference type="PANTHER" id="PTHR11766:SF1">
    <property type="entry name" value="TYROSINE--TRNA LIGASE"/>
    <property type="match status" value="1"/>
</dbReference>
<dbReference type="GO" id="GO:0003723">
    <property type="term" value="F:RNA binding"/>
    <property type="evidence" value="ECO:0007669"/>
    <property type="project" value="UniProtKB-KW"/>
</dbReference>
<dbReference type="InterPro" id="IPR036986">
    <property type="entry name" value="S4_RNA-bd_sf"/>
</dbReference>
<name>A0A6F8T8B6_9GAMM</name>
<evidence type="ECO:0000259" key="12">
    <source>
        <dbReference type="SMART" id="SM00363"/>
    </source>
</evidence>
<dbReference type="InterPro" id="IPR002305">
    <property type="entry name" value="aa-tRNA-synth_Ic"/>
</dbReference>
<dbReference type="EC" id="6.1.1.1" evidence="10"/>
<keyword evidence="7 10" id="KW-0648">Protein biosynthesis</keyword>
<organism evidence="13 14">
    <name type="scientific">Legionella antarctica</name>
    <dbReference type="NCBI Taxonomy" id="2708020"/>
    <lineage>
        <taxon>Bacteria</taxon>
        <taxon>Pseudomonadati</taxon>
        <taxon>Pseudomonadota</taxon>
        <taxon>Gammaproteobacteria</taxon>
        <taxon>Legionellales</taxon>
        <taxon>Legionellaceae</taxon>
        <taxon>Legionella</taxon>
    </lineage>
</organism>
<dbReference type="SUPFAM" id="SSF55174">
    <property type="entry name" value="Alpha-L RNA-binding motif"/>
    <property type="match status" value="1"/>
</dbReference>
<evidence type="ECO:0000256" key="9">
    <source>
        <dbReference type="ARBA" id="ARBA00048248"/>
    </source>
</evidence>
<dbReference type="Gene3D" id="3.40.50.620">
    <property type="entry name" value="HUPs"/>
    <property type="match status" value="1"/>
</dbReference>
<dbReference type="InterPro" id="IPR014729">
    <property type="entry name" value="Rossmann-like_a/b/a_fold"/>
</dbReference>
<comment type="similarity">
    <text evidence="10">Belongs to the class-I aminoacyl-tRNA synthetase family. TyrS type 2 subfamily.</text>
</comment>
<dbReference type="InterPro" id="IPR024108">
    <property type="entry name" value="Tyr-tRNA-ligase_bac_2"/>
</dbReference>
<dbReference type="SMART" id="SM00363">
    <property type="entry name" value="S4"/>
    <property type="match status" value="1"/>
</dbReference>
<keyword evidence="3 10" id="KW-0436">Ligase</keyword>
<keyword evidence="2 10" id="KW-0963">Cytoplasm</keyword>
<dbReference type="RefSeq" id="WP_173237950.1">
    <property type="nucleotide sequence ID" value="NZ_AP022839.1"/>
</dbReference>
<feature type="domain" description="RNA-binding S4" evidence="12">
    <location>
        <begin position="338"/>
        <end position="402"/>
    </location>
</feature>
<dbReference type="CDD" id="cd00805">
    <property type="entry name" value="TyrRS_core"/>
    <property type="match status" value="1"/>
</dbReference>
<evidence type="ECO:0000256" key="5">
    <source>
        <dbReference type="ARBA" id="ARBA00022840"/>
    </source>
</evidence>
<keyword evidence="8 10" id="KW-0030">Aminoacyl-tRNA synthetase</keyword>
<dbReference type="GO" id="GO:0005524">
    <property type="term" value="F:ATP binding"/>
    <property type="evidence" value="ECO:0007669"/>
    <property type="project" value="UniProtKB-UniRule"/>
</dbReference>
<dbReference type="PROSITE" id="PS50889">
    <property type="entry name" value="S4"/>
    <property type="match status" value="1"/>
</dbReference>
<feature type="binding site" evidence="10">
    <location>
        <position position="230"/>
    </location>
    <ligand>
        <name>ATP</name>
        <dbReference type="ChEBI" id="CHEBI:30616"/>
    </ligand>
</feature>
<evidence type="ECO:0000256" key="8">
    <source>
        <dbReference type="ARBA" id="ARBA00023146"/>
    </source>
</evidence>
<evidence type="ECO:0000256" key="6">
    <source>
        <dbReference type="ARBA" id="ARBA00022884"/>
    </source>
</evidence>
<feature type="short sequence motif" description="'HIGH' region" evidence="10">
    <location>
        <begin position="43"/>
        <end position="52"/>
    </location>
</feature>
<evidence type="ECO:0000256" key="3">
    <source>
        <dbReference type="ARBA" id="ARBA00022598"/>
    </source>
</evidence>
<dbReference type="KEGG" id="lant:TUM19329_30700"/>
<dbReference type="SUPFAM" id="SSF52374">
    <property type="entry name" value="Nucleotidylyl transferase"/>
    <property type="match status" value="1"/>
</dbReference>
<comment type="subunit">
    <text evidence="1 10">Homodimer.</text>
</comment>
<dbReference type="GO" id="GO:0006437">
    <property type="term" value="P:tyrosyl-tRNA aminoacylation"/>
    <property type="evidence" value="ECO:0007669"/>
    <property type="project" value="UniProtKB-UniRule"/>
</dbReference>
<dbReference type="AlphaFoldDB" id="A0A6F8T8B6"/>
<comment type="catalytic activity">
    <reaction evidence="9 10">
        <text>tRNA(Tyr) + L-tyrosine + ATP = L-tyrosyl-tRNA(Tyr) + AMP + diphosphate + H(+)</text>
        <dbReference type="Rhea" id="RHEA:10220"/>
        <dbReference type="Rhea" id="RHEA-COMP:9706"/>
        <dbReference type="Rhea" id="RHEA-COMP:9707"/>
        <dbReference type="ChEBI" id="CHEBI:15378"/>
        <dbReference type="ChEBI" id="CHEBI:30616"/>
        <dbReference type="ChEBI" id="CHEBI:33019"/>
        <dbReference type="ChEBI" id="CHEBI:58315"/>
        <dbReference type="ChEBI" id="CHEBI:78442"/>
        <dbReference type="ChEBI" id="CHEBI:78536"/>
        <dbReference type="ChEBI" id="CHEBI:456215"/>
        <dbReference type="EC" id="6.1.1.1"/>
    </reaction>
</comment>
<evidence type="ECO:0000256" key="1">
    <source>
        <dbReference type="ARBA" id="ARBA00011738"/>
    </source>
</evidence>
<evidence type="ECO:0000256" key="7">
    <source>
        <dbReference type="ARBA" id="ARBA00022917"/>
    </source>
</evidence>
<evidence type="ECO:0000256" key="2">
    <source>
        <dbReference type="ARBA" id="ARBA00022490"/>
    </source>
</evidence>
<dbReference type="InterPro" id="IPR001412">
    <property type="entry name" value="aa-tRNA-synth_I_CS"/>
</dbReference>
<dbReference type="PANTHER" id="PTHR11766">
    <property type="entry name" value="TYROSYL-TRNA SYNTHETASE"/>
    <property type="match status" value="1"/>
</dbReference>
<keyword evidence="6 11" id="KW-0694">RNA-binding</keyword>
<accession>A0A6F8T8B6</accession>
<dbReference type="InterPro" id="IPR002942">
    <property type="entry name" value="S4_RNA-bd"/>
</dbReference>
<keyword evidence="4 10" id="KW-0547">Nucleotide-binding</keyword>
<dbReference type="Pfam" id="PF22421">
    <property type="entry name" value="SYY_C-terminal"/>
    <property type="match status" value="1"/>
</dbReference>